<protein>
    <submittedName>
        <fullName evidence="7">SH3 domain-containing protein</fullName>
    </submittedName>
</protein>
<name>A0A0N4U8F9_DRAME</name>
<dbReference type="InterPro" id="IPR036028">
    <property type="entry name" value="SH3-like_dom_sf"/>
</dbReference>
<dbReference type="InterPro" id="IPR001452">
    <property type="entry name" value="SH3_domain"/>
</dbReference>
<dbReference type="AlphaFoldDB" id="A0A0N4U8F9"/>
<dbReference type="PANTHER" id="PTHR14167">
    <property type="entry name" value="SH3 DOMAIN-CONTAINING"/>
    <property type="match status" value="1"/>
</dbReference>
<evidence type="ECO:0000313" key="6">
    <source>
        <dbReference type="Proteomes" id="UP000274756"/>
    </source>
</evidence>
<evidence type="ECO:0000313" key="7">
    <source>
        <dbReference type="WBParaSite" id="DME_0000332801-mRNA-1"/>
    </source>
</evidence>
<keyword evidence="6" id="KW-1185">Reference proteome</keyword>
<proteinExistence type="predicted"/>
<dbReference type="EMBL" id="UYYG01001160">
    <property type="protein sequence ID" value="VDN57514.1"/>
    <property type="molecule type" value="Genomic_DNA"/>
</dbReference>
<evidence type="ECO:0000259" key="3">
    <source>
        <dbReference type="PROSITE" id="PS50002"/>
    </source>
</evidence>
<evidence type="ECO:0000256" key="1">
    <source>
        <dbReference type="ARBA" id="ARBA00022443"/>
    </source>
</evidence>
<organism evidence="5 7">
    <name type="scientific">Dracunculus medinensis</name>
    <name type="common">Guinea worm</name>
    <dbReference type="NCBI Taxonomy" id="318479"/>
    <lineage>
        <taxon>Eukaryota</taxon>
        <taxon>Metazoa</taxon>
        <taxon>Ecdysozoa</taxon>
        <taxon>Nematoda</taxon>
        <taxon>Chromadorea</taxon>
        <taxon>Rhabditida</taxon>
        <taxon>Spirurina</taxon>
        <taxon>Dracunculoidea</taxon>
        <taxon>Dracunculidae</taxon>
        <taxon>Dracunculus</taxon>
    </lineage>
</organism>
<keyword evidence="1 2" id="KW-0728">SH3 domain</keyword>
<reference evidence="7" key="1">
    <citation type="submission" date="2017-02" db="UniProtKB">
        <authorList>
            <consortium name="WormBaseParasite"/>
        </authorList>
    </citation>
    <scope>IDENTIFICATION</scope>
</reference>
<dbReference type="Proteomes" id="UP000274756">
    <property type="component" value="Unassembled WGS sequence"/>
</dbReference>
<dbReference type="WBParaSite" id="DME_0000332801-mRNA-1">
    <property type="protein sequence ID" value="DME_0000332801-mRNA-1"/>
    <property type="gene ID" value="DME_0000332801"/>
</dbReference>
<accession>A0A0N4U8F9</accession>
<feature type="domain" description="SH3" evidence="3">
    <location>
        <begin position="150"/>
        <end position="210"/>
    </location>
</feature>
<dbReference type="STRING" id="318479.A0A0N4U8F9"/>
<dbReference type="Proteomes" id="UP000038040">
    <property type="component" value="Unplaced"/>
</dbReference>
<dbReference type="PROSITE" id="PS50002">
    <property type="entry name" value="SH3"/>
    <property type="match status" value="2"/>
</dbReference>
<feature type="domain" description="SH3" evidence="3">
    <location>
        <begin position="80"/>
        <end position="149"/>
    </location>
</feature>
<dbReference type="Pfam" id="PF14604">
    <property type="entry name" value="SH3_9"/>
    <property type="match status" value="2"/>
</dbReference>
<dbReference type="PANTHER" id="PTHR14167:SF116">
    <property type="entry name" value="CAP, ISOFORM AC"/>
    <property type="match status" value="1"/>
</dbReference>
<dbReference type="SMART" id="SM00326">
    <property type="entry name" value="SH3"/>
    <property type="match status" value="2"/>
</dbReference>
<dbReference type="OrthoDB" id="73680at2759"/>
<evidence type="ECO:0000256" key="2">
    <source>
        <dbReference type="PROSITE-ProRule" id="PRU00192"/>
    </source>
</evidence>
<sequence>MLPTLEKDLTAMDAREIKKSTKQDIINRKKIEKLSEELNEQRSRRHGYVPSATPSLQKSFDRLGCLMSDFGSDSYSNRSLPFIFATALYSFQALGAKHELKKEKFSRELSFNRGDVLRVRRIIDSNWMEGEKSGKIGIFPSSYVQVDSLNEKVWLIAQFPFYARNSNELSLKKDEIILYKRRIDENWLEGINERGQIGIFPKAYVRDIDNSLAIVQNKNGPNDEPNRPKTPKFLFSPSSLVLLLEKIQRQ</sequence>
<evidence type="ECO:0000313" key="5">
    <source>
        <dbReference type="Proteomes" id="UP000038040"/>
    </source>
</evidence>
<gene>
    <name evidence="4" type="ORF">DME_LOCUS7487</name>
</gene>
<evidence type="ECO:0000313" key="4">
    <source>
        <dbReference type="EMBL" id="VDN57514.1"/>
    </source>
</evidence>
<dbReference type="InterPro" id="IPR050384">
    <property type="entry name" value="Endophilin_SH3RF"/>
</dbReference>
<dbReference type="Gene3D" id="2.30.30.40">
    <property type="entry name" value="SH3 Domains"/>
    <property type="match status" value="2"/>
</dbReference>
<reference evidence="4 6" key="2">
    <citation type="submission" date="2018-11" db="EMBL/GenBank/DDBJ databases">
        <authorList>
            <consortium name="Pathogen Informatics"/>
        </authorList>
    </citation>
    <scope>NUCLEOTIDE SEQUENCE [LARGE SCALE GENOMIC DNA]</scope>
</reference>
<dbReference type="PRINTS" id="PR00452">
    <property type="entry name" value="SH3DOMAIN"/>
</dbReference>
<dbReference type="SUPFAM" id="SSF50044">
    <property type="entry name" value="SH3-domain"/>
    <property type="match status" value="2"/>
</dbReference>